<dbReference type="PANTHER" id="PTHR35089:SF1">
    <property type="entry name" value="CHAPERONE PROTEIN SKP"/>
    <property type="match status" value="1"/>
</dbReference>
<organism evidence="4 5">
    <name type="scientific">Yoonia sediminilitoris</name>
    <dbReference type="NCBI Taxonomy" id="1286148"/>
    <lineage>
        <taxon>Bacteria</taxon>
        <taxon>Pseudomonadati</taxon>
        <taxon>Pseudomonadota</taxon>
        <taxon>Alphaproteobacteria</taxon>
        <taxon>Rhodobacterales</taxon>
        <taxon>Paracoccaceae</taxon>
        <taxon>Yoonia</taxon>
    </lineage>
</organism>
<dbReference type="GO" id="GO:0050821">
    <property type="term" value="P:protein stabilization"/>
    <property type="evidence" value="ECO:0007669"/>
    <property type="project" value="TreeGrafter"/>
</dbReference>
<comment type="caution">
    <text evidence="4">The sequence shown here is derived from an EMBL/GenBank/DDBJ whole genome shotgun (WGS) entry which is preliminary data.</text>
</comment>
<dbReference type="SUPFAM" id="SSF111384">
    <property type="entry name" value="OmpH-like"/>
    <property type="match status" value="1"/>
</dbReference>
<dbReference type="GO" id="GO:0051082">
    <property type="term" value="F:unfolded protein binding"/>
    <property type="evidence" value="ECO:0007669"/>
    <property type="project" value="InterPro"/>
</dbReference>
<gene>
    <name evidence="4" type="ORF">C8N45_101962</name>
</gene>
<reference evidence="4 5" key="1">
    <citation type="submission" date="2018-04" db="EMBL/GenBank/DDBJ databases">
        <title>Genomic Encyclopedia of Archaeal and Bacterial Type Strains, Phase II (KMG-II): from individual species to whole genera.</title>
        <authorList>
            <person name="Goeker M."/>
        </authorList>
    </citation>
    <scope>NUCLEOTIDE SEQUENCE [LARGE SCALE GENOMIC DNA]</scope>
    <source>
        <strain evidence="4 5">DSM 29955</strain>
    </source>
</reference>
<evidence type="ECO:0000313" key="4">
    <source>
        <dbReference type="EMBL" id="PUB19364.1"/>
    </source>
</evidence>
<dbReference type="AlphaFoldDB" id="A0A2T6KS27"/>
<dbReference type="PANTHER" id="PTHR35089">
    <property type="entry name" value="CHAPERONE PROTEIN SKP"/>
    <property type="match status" value="1"/>
</dbReference>
<evidence type="ECO:0000256" key="1">
    <source>
        <dbReference type="ARBA" id="ARBA00009091"/>
    </source>
</evidence>
<dbReference type="Proteomes" id="UP000244523">
    <property type="component" value="Unassembled WGS sequence"/>
</dbReference>
<name>A0A2T6KS27_9RHOB</name>
<sequence length="175" mass="19622">MRWLFAIVVCFGLTTLSAVAQQPSHDVLIIDSDQIYIQSLYGKRIEAELAEEVAAVRAENDRIIATLREEELSLTARRPDMDPKAFREEAAAFDAKVEEVRSARVAKSSEVQQRQINARAEFDRRVQTIIANLLFERGAAIVIDISDAVVWVRSANITDDVIARIDRELGDGLPQ</sequence>
<dbReference type="InterPro" id="IPR005632">
    <property type="entry name" value="Chaperone_Skp"/>
</dbReference>
<proteinExistence type="inferred from homology"/>
<dbReference type="RefSeq" id="WP_108384996.1">
    <property type="nucleotide sequence ID" value="NZ_QBUD01000001.1"/>
</dbReference>
<comment type="similarity">
    <text evidence="1">Belongs to the Skp family.</text>
</comment>
<dbReference type="Pfam" id="PF03938">
    <property type="entry name" value="OmpH"/>
    <property type="match status" value="1"/>
</dbReference>
<dbReference type="SMART" id="SM00935">
    <property type="entry name" value="OmpH"/>
    <property type="match status" value="1"/>
</dbReference>
<feature type="chain" id="PRO_5015614031" evidence="3">
    <location>
        <begin position="21"/>
        <end position="175"/>
    </location>
</feature>
<dbReference type="EMBL" id="QBUD01000001">
    <property type="protein sequence ID" value="PUB19364.1"/>
    <property type="molecule type" value="Genomic_DNA"/>
</dbReference>
<protein>
    <submittedName>
        <fullName evidence="4">Periplasmic chaperone for outer membrane proteins Skp</fullName>
    </submittedName>
</protein>
<keyword evidence="5" id="KW-1185">Reference proteome</keyword>
<dbReference type="InterPro" id="IPR024930">
    <property type="entry name" value="Skp_dom_sf"/>
</dbReference>
<dbReference type="OrthoDB" id="7868372at2"/>
<evidence type="ECO:0000256" key="2">
    <source>
        <dbReference type="ARBA" id="ARBA00022729"/>
    </source>
</evidence>
<accession>A0A2T6KS27</accession>
<feature type="signal peptide" evidence="3">
    <location>
        <begin position="1"/>
        <end position="20"/>
    </location>
</feature>
<keyword evidence="2 3" id="KW-0732">Signal</keyword>
<dbReference type="GO" id="GO:0005829">
    <property type="term" value="C:cytosol"/>
    <property type="evidence" value="ECO:0007669"/>
    <property type="project" value="TreeGrafter"/>
</dbReference>
<evidence type="ECO:0000256" key="3">
    <source>
        <dbReference type="SAM" id="SignalP"/>
    </source>
</evidence>
<evidence type="ECO:0000313" key="5">
    <source>
        <dbReference type="Proteomes" id="UP000244523"/>
    </source>
</evidence>
<dbReference type="Gene3D" id="3.30.910.20">
    <property type="entry name" value="Skp domain"/>
    <property type="match status" value="1"/>
</dbReference>